<sequence length="240" mass="26291">MKRIFVILFAMALLILGCTGQTNIQQNPPSTPNTTPPQSNNQTTSCDSYCRTAVAPSCNGSWNISGTYPDCNCHFSCLNVVITNDTQNNSTPPLPPDELPKTPVNFTKILDNALSQINNEFYSDHSGMFNEKTHTWYRISGPGDSFDTTPSEVKFNGKSIATIQASGFTIFDGADSTDIFGVAIFNATTTSLDNYGFTGSFDITYTPKLIDGTLSGCVVYNKQYTQDSAVTYYFECEKLN</sequence>
<organism evidence="1 2">
    <name type="scientific">Candidatus Bilamarchaeum dharawalense</name>
    <dbReference type="NCBI Taxonomy" id="2885759"/>
    <lineage>
        <taxon>Archaea</taxon>
        <taxon>Candidatus Micrarchaeota</taxon>
        <taxon>Candidatus Micrarchaeia</taxon>
        <taxon>Candidatus Anstonellales</taxon>
        <taxon>Candidatus Bilamarchaeaceae</taxon>
        <taxon>Candidatus Bilamarchaeum</taxon>
    </lineage>
</organism>
<name>A0A5E4LT90_9ARCH</name>
<evidence type="ECO:0000313" key="1">
    <source>
        <dbReference type="EMBL" id="VVC03242.1"/>
    </source>
</evidence>
<reference evidence="1 2" key="1">
    <citation type="submission" date="2019-08" db="EMBL/GenBank/DDBJ databases">
        <authorList>
            <person name="Vazquez-Campos X."/>
        </authorList>
    </citation>
    <scope>NUCLEOTIDE SEQUENCE [LARGE SCALE GENOMIC DNA]</scope>
    <source>
        <strain evidence="1">LFW-283_2</strain>
    </source>
</reference>
<dbReference type="EMBL" id="CABMJJ010000007">
    <property type="protein sequence ID" value="VVC03242.1"/>
    <property type="molecule type" value="Genomic_DNA"/>
</dbReference>
<accession>A0A5E4LT90</accession>
<gene>
    <name evidence="1" type="ORF">LFW2832_00250</name>
</gene>
<comment type="caution">
    <text evidence="1">The sequence shown here is derived from an EMBL/GenBank/DDBJ whole genome shotgun (WGS) entry which is preliminary data.</text>
</comment>
<evidence type="ECO:0000313" key="2">
    <source>
        <dbReference type="Proteomes" id="UP000789941"/>
    </source>
</evidence>
<protein>
    <submittedName>
        <fullName evidence="1">Uncharacterized protein</fullName>
    </submittedName>
</protein>
<proteinExistence type="predicted"/>
<dbReference type="PROSITE" id="PS51257">
    <property type="entry name" value="PROKAR_LIPOPROTEIN"/>
    <property type="match status" value="1"/>
</dbReference>
<dbReference type="AlphaFoldDB" id="A0A5E4LT90"/>
<dbReference type="Proteomes" id="UP000789941">
    <property type="component" value="Unassembled WGS sequence"/>
</dbReference>